<dbReference type="InterPro" id="IPR000120">
    <property type="entry name" value="Amidase"/>
</dbReference>
<organism evidence="3 4">
    <name type="scientific">Levilactobacillus spicheri DSM 15429</name>
    <dbReference type="NCBI Taxonomy" id="1423805"/>
    <lineage>
        <taxon>Bacteria</taxon>
        <taxon>Bacillati</taxon>
        <taxon>Bacillota</taxon>
        <taxon>Bacilli</taxon>
        <taxon>Lactobacillales</taxon>
        <taxon>Lactobacillaceae</taxon>
        <taxon>Levilactobacillus</taxon>
    </lineage>
</organism>
<dbReference type="Gene3D" id="3.90.1300.10">
    <property type="entry name" value="Amidase signature (AS) domain"/>
    <property type="match status" value="1"/>
</dbReference>
<dbReference type="EMBL" id="AZFC01000002">
    <property type="protein sequence ID" value="KRL50322.1"/>
    <property type="molecule type" value="Genomic_DNA"/>
</dbReference>
<accession>A0A0R1R8C8</accession>
<sequence length="495" mass="52945">MTVTDWIGTPALTWARRIRQGEVTSQELIEAAFAEIDRQNPQLNAVITTRKERALQEAAQQRDTGQPFLGVPLLLKGLGQHLKGEPSTSGSKLLAQNVAPETDFFVQALQRAGFIIIGQTNFPEFGFKNITDAQLYGPARNPWNLDYQPGGSSGGAGASVAAGLVPIAAGSDGGGSIRIPSSWSGTIGLKPTRGRVPVGPGDWRSWQGAAIDFALTRSIADTAALLDSLQTLQPAAVFQTPLVQPGFQDRLQDPLRPGTIGFTTESPVGTPVSPTAVAAVHEAAAFLEEQGFAVEEIKVPVDGVALMESYYTMNAGETAAFMSELSAGLQRPLTADDMELLTWALYQTGLQTTAAEYSLALSRWDQAAWQMAQLHDRYPVILTPTTAWPAPKVGDSLVSAANMARMQAIAGLRPAAQKQLIYDQWLPALTRSPFTQQANLTGEPAISLPTAVTPEGLPLGIQFNAAKGQEAVLLQLGALFERANKLKWLHTTKLS</sequence>
<comment type="caution">
    <text evidence="3">The sequence shown here is derived from an EMBL/GenBank/DDBJ whole genome shotgun (WGS) entry which is preliminary data.</text>
</comment>
<dbReference type="PATRIC" id="fig|1423805.4.peg.2037"/>
<feature type="domain" description="Amidase" evidence="2">
    <location>
        <begin position="27"/>
        <end position="474"/>
    </location>
</feature>
<reference evidence="3 4" key="1">
    <citation type="journal article" date="2015" name="Genome Announc.">
        <title>Expanding the biotechnology potential of lactobacilli through comparative genomics of 213 strains and associated genera.</title>
        <authorList>
            <person name="Sun Z."/>
            <person name="Harris H.M."/>
            <person name="McCann A."/>
            <person name="Guo C."/>
            <person name="Argimon S."/>
            <person name="Zhang W."/>
            <person name="Yang X."/>
            <person name="Jeffery I.B."/>
            <person name="Cooney J.C."/>
            <person name="Kagawa T.F."/>
            <person name="Liu W."/>
            <person name="Song Y."/>
            <person name="Salvetti E."/>
            <person name="Wrobel A."/>
            <person name="Rasinkangas P."/>
            <person name="Parkhill J."/>
            <person name="Rea M.C."/>
            <person name="O'Sullivan O."/>
            <person name="Ritari J."/>
            <person name="Douillard F.P."/>
            <person name="Paul Ross R."/>
            <person name="Yang R."/>
            <person name="Briner A.E."/>
            <person name="Felis G.E."/>
            <person name="de Vos W.M."/>
            <person name="Barrangou R."/>
            <person name="Klaenhammer T.R."/>
            <person name="Caufield P.W."/>
            <person name="Cui Y."/>
            <person name="Zhang H."/>
            <person name="O'Toole P.W."/>
        </authorList>
    </citation>
    <scope>NUCLEOTIDE SEQUENCE [LARGE SCALE GENOMIC DNA]</scope>
    <source>
        <strain evidence="3 4">DSM 15429</strain>
    </source>
</reference>
<protein>
    <submittedName>
        <fullName evidence="3">Amidase</fullName>
    </submittedName>
</protein>
<dbReference type="PANTHER" id="PTHR11895:SF7">
    <property type="entry name" value="GLUTAMYL-TRNA(GLN) AMIDOTRANSFERASE SUBUNIT A, MITOCHONDRIAL"/>
    <property type="match status" value="1"/>
</dbReference>
<evidence type="ECO:0000259" key="2">
    <source>
        <dbReference type="Pfam" id="PF01425"/>
    </source>
</evidence>
<dbReference type="AlphaFoldDB" id="A0A0R1R8C8"/>
<dbReference type="Proteomes" id="UP000051835">
    <property type="component" value="Unassembled WGS sequence"/>
</dbReference>
<gene>
    <name evidence="3" type="ORF">FD37_GL001986</name>
</gene>
<comment type="similarity">
    <text evidence="1">Belongs to the amidase family.</text>
</comment>
<dbReference type="InterPro" id="IPR036928">
    <property type="entry name" value="AS_sf"/>
</dbReference>
<dbReference type="NCBIfam" id="NF005099">
    <property type="entry name" value="PRK06529.1"/>
    <property type="match status" value="1"/>
</dbReference>
<proteinExistence type="inferred from homology"/>
<dbReference type="InterPro" id="IPR020556">
    <property type="entry name" value="Amidase_CS"/>
</dbReference>
<evidence type="ECO:0000313" key="4">
    <source>
        <dbReference type="Proteomes" id="UP000051835"/>
    </source>
</evidence>
<dbReference type="PROSITE" id="PS00571">
    <property type="entry name" value="AMIDASES"/>
    <property type="match status" value="1"/>
</dbReference>
<evidence type="ECO:0000256" key="1">
    <source>
        <dbReference type="ARBA" id="ARBA00009199"/>
    </source>
</evidence>
<dbReference type="GO" id="GO:0003824">
    <property type="term" value="F:catalytic activity"/>
    <property type="evidence" value="ECO:0007669"/>
    <property type="project" value="InterPro"/>
</dbReference>
<name>A0A0R1R8C8_9LACO</name>
<evidence type="ECO:0000313" key="3">
    <source>
        <dbReference type="EMBL" id="KRL50322.1"/>
    </source>
</evidence>
<dbReference type="PANTHER" id="PTHR11895">
    <property type="entry name" value="TRANSAMIDASE"/>
    <property type="match status" value="1"/>
</dbReference>
<dbReference type="RefSeq" id="WP_056962796.1">
    <property type="nucleotide sequence ID" value="NZ_AZFC01000002.1"/>
</dbReference>
<dbReference type="SUPFAM" id="SSF75304">
    <property type="entry name" value="Amidase signature (AS) enzymes"/>
    <property type="match status" value="1"/>
</dbReference>
<dbReference type="Pfam" id="PF01425">
    <property type="entry name" value="Amidase"/>
    <property type="match status" value="1"/>
</dbReference>
<dbReference type="InterPro" id="IPR023631">
    <property type="entry name" value="Amidase_dom"/>
</dbReference>